<evidence type="ECO:0000313" key="2">
    <source>
        <dbReference type="Proteomes" id="UP000003964"/>
    </source>
</evidence>
<organism evidence="1 2">
    <name type="scientific">Fusobacterium periodonticum 1_1_41FAA</name>
    <dbReference type="NCBI Taxonomy" id="469621"/>
    <lineage>
        <taxon>Bacteria</taxon>
        <taxon>Fusobacteriati</taxon>
        <taxon>Fusobacteriota</taxon>
        <taxon>Fusobacteriia</taxon>
        <taxon>Fusobacteriales</taxon>
        <taxon>Fusobacteriaceae</taxon>
        <taxon>Fusobacterium</taxon>
    </lineage>
</organism>
<proteinExistence type="predicted"/>
<dbReference type="EMBL" id="GG770381">
    <property type="protein sequence ID" value="EFG28679.2"/>
    <property type="molecule type" value="Genomic_DNA"/>
</dbReference>
<accession>D6LEU4</accession>
<sequence>MTRIIDPEFHRLAMLIDPYLVYDEEKGTFVIPEDAPKEIHEAYKRKKEIWEKYQEY</sequence>
<protein>
    <submittedName>
        <fullName evidence="1">Uncharacterized protein</fullName>
    </submittedName>
</protein>
<dbReference type="AlphaFoldDB" id="D6LEU4"/>
<name>D6LEU4_9FUSO</name>
<dbReference type="Proteomes" id="UP000003964">
    <property type="component" value="Unassembled WGS sequence"/>
</dbReference>
<dbReference type="RefSeq" id="WP_008820257.1">
    <property type="nucleotide sequence ID" value="NZ_GG770381.1"/>
</dbReference>
<evidence type="ECO:0000313" key="1">
    <source>
        <dbReference type="EMBL" id="EFG28679.2"/>
    </source>
</evidence>
<reference evidence="1 2" key="1">
    <citation type="submission" date="2010-03" db="EMBL/GenBank/DDBJ databases">
        <title>The Genome Sequence of Fusobacterium sp. 1_1_41FAA.</title>
        <authorList>
            <consortium name="The Broad Institute Genome Sequencing Platform"/>
            <person name="Ward D."/>
            <person name="Earl A."/>
            <person name="Feldgarden M."/>
            <person name="Gevers D."/>
            <person name="Young S.K."/>
            <person name="Zeng Q."/>
            <person name="Koehrsen M."/>
            <person name="Alvarado L."/>
            <person name="Berlin A."/>
            <person name="Borenstein D."/>
            <person name="Chapman S."/>
            <person name="Chen Z."/>
            <person name="Engels R."/>
            <person name="Freedman E."/>
            <person name="Gellesch M."/>
            <person name="Goldberg J."/>
            <person name="Griggs A."/>
            <person name="Gujja S."/>
            <person name="Heilman E."/>
            <person name="Heiman D."/>
            <person name="Hepburn T."/>
            <person name="Howarth C."/>
            <person name="Jen D."/>
            <person name="Larson L."/>
            <person name="Mehta T."/>
            <person name="Park D."/>
            <person name="Pearson M."/>
            <person name="Richards J."/>
            <person name="Roberts A."/>
            <person name="Saif S."/>
            <person name="Shea T."/>
            <person name="Shenoy N."/>
            <person name="Sisk P."/>
            <person name="Stolte C."/>
            <person name="Sykes S."/>
            <person name="Walk T."/>
            <person name="White J."/>
            <person name="Yandava C."/>
            <person name="Strauss J.C."/>
            <person name="Ambrose C.E."/>
            <person name="Allen-Vercoe E."/>
            <person name="Haas B."/>
            <person name="Henn M.R."/>
            <person name="Nusbaum C."/>
            <person name="Birren B."/>
        </authorList>
    </citation>
    <scope>NUCLEOTIDE SEQUENCE [LARGE SCALE GENOMIC DNA]</scope>
    <source>
        <strain evidence="1 2">1_1_41FAA</strain>
    </source>
</reference>
<gene>
    <name evidence="1" type="ORF">HMPREF0400_00231</name>
</gene>